<evidence type="ECO:0000256" key="3">
    <source>
        <dbReference type="ARBA" id="ARBA00022670"/>
    </source>
</evidence>
<feature type="region of interest" description="Disordered" evidence="9">
    <location>
        <begin position="55"/>
        <end position="205"/>
    </location>
</feature>
<keyword evidence="5 8" id="KW-0378">Hydrolase</keyword>
<evidence type="ECO:0000313" key="12">
    <source>
        <dbReference type="Proteomes" id="UP000002279"/>
    </source>
</evidence>
<dbReference type="GO" id="GO:0140934">
    <property type="term" value="F:histone deubiquitinase activity"/>
    <property type="evidence" value="ECO:0007669"/>
    <property type="project" value="UniProtKB-UniRule"/>
</dbReference>
<keyword evidence="12" id="KW-1185">Reference proteome</keyword>
<dbReference type="InterPro" id="IPR033979">
    <property type="entry name" value="MINDY_domain"/>
</dbReference>
<dbReference type="GO" id="GO:0071944">
    <property type="term" value="C:cell periphery"/>
    <property type="evidence" value="ECO:0000318"/>
    <property type="project" value="GO_Central"/>
</dbReference>
<dbReference type="Proteomes" id="UP000002279">
    <property type="component" value="Chromosome X5"/>
</dbReference>
<accession>A0A6I8N8F3</accession>
<feature type="compositionally biased region" description="Pro residues" evidence="9">
    <location>
        <begin position="103"/>
        <end position="128"/>
    </location>
</feature>
<organism evidence="11 12">
    <name type="scientific">Ornithorhynchus anatinus</name>
    <name type="common">Duckbill platypus</name>
    <dbReference type="NCBI Taxonomy" id="9258"/>
    <lineage>
        <taxon>Eukaryota</taxon>
        <taxon>Metazoa</taxon>
        <taxon>Chordata</taxon>
        <taxon>Craniata</taxon>
        <taxon>Vertebrata</taxon>
        <taxon>Euteleostomi</taxon>
        <taxon>Mammalia</taxon>
        <taxon>Monotremata</taxon>
        <taxon>Ornithorhynchidae</taxon>
        <taxon>Ornithorhynchus</taxon>
    </lineage>
</organism>
<dbReference type="GO" id="GO:0016604">
    <property type="term" value="C:nuclear body"/>
    <property type="evidence" value="ECO:0007669"/>
    <property type="project" value="Ensembl"/>
</dbReference>
<gene>
    <name evidence="11" type="primary">MINDY1</name>
</gene>
<dbReference type="PANTHER" id="PTHR18063">
    <property type="entry name" value="NF-E2 INDUCIBLE PROTEIN"/>
    <property type="match status" value="1"/>
</dbReference>
<dbReference type="GeneTree" id="ENSGT00390000016607"/>
<feature type="region of interest" description="Disordered" evidence="9">
    <location>
        <begin position="512"/>
        <end position="567"/>
    </location>
</feature>
<dbReference type="Bgee" id="ENSOANG00000045875">
    <property type="expression patterns" value="Expressed in heart and 7 other cell types or tissues"/>
</dbReference>
<dbReference type="FunCoup" id="A0A6I8N8F3">
    <property type="interactions" value="872"/>
</dbReference>
<dbReference type="PANTHER" id="PTHR18063:SF7">
    <property type="entry name" value="UBIQUITIN CARBOXYL-TERMINAL HYDROLASE MINDY-1"/>
    <property type="match status" value="1"/>
</dbReference>
<feature type="compositionally biased region" description="Basic and acidic residues" evidence="9">
    <location>
        <begin position="547"/>
        <end position="567"/>
    </location>
</feature>
<evidence type="ECO:0000256" key="4">
    <source>
        <dbReference type="ARBA" id="ARBA00022786"/>
    </source>
</evidence>
<comment type="catalytic activity">
    <reaction evidence="1 8">
        <text>Thiol-dependent hydrolysis of ester, thioester, amide, peptide and isopeptide bonds formed by the C-terminal Gly of ubiquitin (a 76-residue protein attached to proteins as an intracellular targeting signal).</text>
        <dbReference type="EC" id="3.4.19.12"/>
    </reaction>
</comment>
<feature type="compositionally biased region" description="Pro residues" evidence="9">
    <location>
        <begin position="165"/>
        <end position="175"/>
    </location>
</feature>
<evidence type="ECO:0000256" key="8">
    <source>
        <dbReference type="RuleBase" id="RU367139"/>
    </source>
</evidence>
<keyword evidence="3 8" id="KW-0645">Protease</keyword>
<evidence type="ECO:0000256" key="7">
    <source>
        <dbReference type="ARBA" id="ARBA00037741"/>
    </source>
</evidence>
<proteinExistence type="inferred from homology"/>
<reference evidence="11" key="2">
    <citation type="submission" date="2025-08" db="UniProtKB">
        <authorList>
            <consortium name="Ensembl"/>
        </authorList>
    </citation>
    <scope>IDENTIFICATION</scope>
    <source>
        <strain evidence="11">Glennie</strain>
    </source>
</reference>
<comment type="function">
    <text evidence="7 8">Hydrolase that can specifically remove 'Lys-48'-linked conjugated ubiquitin from proteins. Has exodeubiquitinase activity and has a preference for long polyubiquitin chains. May play a regulatory role at the level of protein turnover.</text>
</comment>
<evidence type="ECO:0000313" key="11">
    <source>
        <dbReference type="Ensembl" id="ENSOANP00000037301.1"/>
    </source>
</evidence>
<dbReference type="GO" id="GO:1990380">
    <property type="term" value="F:K48-linked deubiquitinase activity"/>
    <property type="evidence" value="ECO:0000318"/>
    <property type="project" value="GO_Central"/>
</dbReference>
<keyword evidence="4 8" id="KW-0833">Ubl conjugation pathway</keyword>
<dbReference type="GO" id="GO:0036435">
    <property type="term" value="F:K48-linked polyubiquitin modification-dependent protein binding"/>
    <property type="evidence" value="ECO:0007669"/>
    <property type="project" value="UniProtKB-UniRule"/>
</dbReference>
<name>A0A6I8N8F3_ORNAN</name>
<dbReference type="InParanoid" id="A0A6I8N8F3"/>
<dbReference type="OMA" id="HTRFSNE"/>
<evidence type="ECO:0000256" key="6">
    <source>
        <dbReference type="ARBA" id="ARBA00022807"/>
    </source>
</evidence>
<feature type="compositionally biased region" description="Pro residues" evidence="9">
    <location>
        <begin position="528"/>
        <end position="540"/>
    </location>
</feature>
<dbReference type="GO" id="GO:0006508">
    <property type="term" value="P:proteolysis"/>
    <property type="evidence" value="ECO:0007669"/>
    <property type="project" value="UniProtKB-KW"/>
</dbReference>
<evidence type="ECO:0000259" key="10">
    <source>
        <dbReference type="Pfam" id="PF04424"/>
    </source>
</evidence>
<dbReference type="GO" id="GO:0016807">
    <property type="term" value="F:cysteine-type carboxypeptidase activity"/>
    <property type="evidence" value="ECO:0000318"/>
    <property type="project" value="GO_Central"/>
</dbReference>
<dbReference type="GO" id="GO:0004843">
    <property type="term" value="F:cysteine-type deubiquitinase activity"/>
    <property type="evidence" value="ECO:0007669"/>
    <property type="project" value="UniProtKB-UniRule"/>
</dbReference>
<sequence>MSWFPRLSAADFPHFSPSPLPRSPPRCLPPTLCSVSVSPCLCPRGAERRLWLAWPVPGSTRPRPDRRSTGWGGISGVAREEDYTPARTGTTAPALPGARSTPIRPPPPSLHGSPWPPSPPIVEVPHPTPTMESPGQPSAGTLERDPPENHQVPTVSDAGDRTPEGPSPATTPPPTQDQENRESPPPEASPGRSTPPAARALASPAPRPEADFYCVKWISWKGEQTPIITQNANGPCPLLAIMNVLFLQWKVKLTPQKEVVTSDELMAHLGDCLLSIKPQEKAEALQLNFQQNVADAVTVLPKLSTGLDVNVRFTGVTDFEYTPECSVFDLLGIPLYHGWLVDPQSPEVASAVGKLSYNQLVEKIIACKHSSDSALVTEGLVAEQFLEGAATQLTYHGLCELNAVVREGELSVFFRNNHFSTMVKDKGHLYLLVTDPGFPAGGAGGVESLHSVDGDGCFCDAHFHLSPAPGAAGPLPTQDQQRQVDQDYMIALSLQQQQQPAMAGGTSALSDLELARQLQQEEYQQQPPAGPPSPRAPPPQARGAAPRRQERQERRQRPKQESDCTLL</sequence>
<evidence type="ECO:0000256" key="1">
    <source>
        <dbReference type="ARBA" id="ARBA00000707"/>
    </source>
</evidence>
<dbReference type="Pfam" id="PF04424">
    <property type="entry name" value="MINDY_DUB"/>
    <property type="match status" value="1"/>
</dbReference>
<dbReference type="EC" id="3.4.19.12" evidence="8"/>
<dbReference type="Ensembl" id="ENSOANT00000069452.1">
    <property type="protein sequence ID" value="ENSOANP00000037301.1"/>
    <property type="gene ID" value="ENSOANG00000045875.1"/>
</dbReference>
<keyword evidence="6 8" id="KW-0788">Thiol protease</keyword>
<comment type="similarity">
    <text evidence="2 8">Belongs to the MINDY deubiquitinase family. FAM63 subfamily.</text>
</comment>
<reference evidence="11 12" key="1">
    <citation type="journal article" date="2008" name="Nature">
        <title>Genome analysis of the platypus reveals unique signatures of evolution.</title>
        <authorList>
            <person name="Warren W.C."/>
            <person name="Hillier L.W."/>
            <person name="Marshall Graves J.A."/>
            <person name="Birney E."/>
            <person name="Ponting C.P."/>
            <person name="Grutzner F."/>
            <person name="Belov K."/>
            <person name="Miller W."/>
            <person name="Clarke L."/>
            <person name="Chinwalla A.T."/>
            <person name="Yang S.P."/>
            <person name="Heger A."/>
            <person name="Locke D.P."/>
            <person name="Miethke P."/>
            <person name="Waters P.D."/>
            <person name="Veyrunes F."/>
            <person name="Fulton L."/>
            <person name="Fulton B."/>
            <person name="Graves T."/>
            <person name="Wallis J."/>
            <person name="Puente X.S."/>
            <person name="Lopez-Otin C."/>
            <person name="Ordonez G.R."/>
            <person name="Eichler E.E."/>
            <person name="Chen L."/>
            <person name="Cheng Z."/>
            <person name="Deakin J.E."/>
            <person name="Alsop A."/>
            <person name="Thompson K."/>
            <person name="Kirby P."/>
            <person name="Papenfuss A.T."/>
            <person name="Wakefield M.J."/>
            <person name="Olender T."/>
            <person name="Lancet D."/>
            <person name="Huttley G.A."/>
            <person name="Smit A.F."/>
            <person name="Pask A."/>
            <person name="Temple-Smith P."/>
            <person name="Batzer M.A."/>
            <person name="Walker J.A."/>
            <person name="Konkel M.K."/>
            <person name="Harris R.S."/>
            <person name="Whittington C.M."/>
            <person name="Wong E.S."/>
            <person name="Gemmell N.J."/>
            <person name="Buschiazzo E."/>
            <person name="Vargas Jentzsch I.M."/>
            <person name="Merkel A."/>
            <person name="Schmitz J."/>
            <person name="Zemann A."/>
            <person name="Churakov G."/>
            <person name="Kriegs J.O."/>
            <person name="Brosius J."/>
            <person name="Murchison E.P."/>
            <person name="Sachidanandam R."/>
            <person name="Smith C."/>
            <person name="Hannon G.J."/>
            <person name="Tsend-Ayush E."/>
            <person name="McMillan D."/>
            <person name="Attenborough R."/>
            <person name="Rens W."/>
            <person name="Ferguson-Smith M."/>
            <person name="Lefevre C.M."/>
            <person name="Sharp J.A."/>
            <person name="Nicholas K.R."/>
            <person name="Ray D.A."/>
            <person name="Kube M."/>
            <person name="Reinhardt R."/>
            <person name="Pringle T.H."/>
            <person name="Taylor J."/>
            <person name="Jones R.C."/>
            <person name="Nixon B."/>
            <person name="Dacheux J.L."/>
            <person name="Niwa H."/>
            <person name="Sekita Y."/>
            <person name="Huang X."/>
            <person name="Stark A."/>
            <person name="Kheradpour P."/>
            <person name="Kellis M."/>
            <person name="Flicek P."/>
            <person name="Chen Y."/>
            <person name="Webber C."/>
            <person name="Hardison R."/>
            <person name="Nelson J."/>
            <person name="Hallsworth-Pepin K."/>
            <person name="Delehaunty K."/>
            <person name="Markovic C."/>
            <person name="Minx P."/>
            <person name="Feng Y."/>
            <person name="Kremitzki C."/>
            <person name="Mitreva M."/>
            <person name="Glasscock J."/>
            <person name="Wylie T."/>
            <person name="Wohldmann P."/>
            <person name="Thiru P."/>
            <person name="Nhan M.N."/>
            <person name="Pohl C.S."/>
            <person name="Smith S.M."/>
            <person name="Hou S."/>
            <person name="Nefedov M."/>
            <person name="de Jong P.J."/>
            <person name="Renfree M.B."/>
            <person name="Mardis E.R."/>
            <person name="Wilson R.K."/>
        </authorList>
    </citation>
    <scope>NUCLEOTIDE SEQUENCE [LARGE SCALE GENOMIC DNA]</scope>
    <source>
        <strain evidence="11 12">Glennie</strain>
    </source>
</reference>
<feature type="compositionally biased region" description="Low complexity" evidence="9">
    <location>
        <begin position="195"/>
        <end position="204"/>
    </location>
</feature>
<evidence type="ECO:0000256" key="2">
    <source>
        <dbReference type="ARBA" id="ARBA00006616"/>
    </source>
</evidence>
<dbReference type="AlphaFoldDB" id="A0A6I8N8F3"/>
<feature type="compositionally biased region" description="Polar residues" evidence="9">
    <location>
        <begin position="130"/>
        <end position="139"/>
    </location>
</feature>
<dbReference type="InterPro" id="IPR007518">
    <property type="entry name" value="MINDY"/>
</dbReference>
<feature type="domain" description="MINDY deubiquitinase" evidence="10">
    <location>
        <begin position="212"/>
        <end position="463"/>
    </location>
</feature>
<reference evidence="11" key="3">
    <citation type="submission" date="2025-09" db="UniProtKB">
        <authorList>
            <consortium name="Ensembl"/>
        </authorList>
    </citation>
    <scope>IDENTIFICATION</scope>
    <source>
        <strain evidence="11">Glennie</strain>
    </source>
</reference>
<protein>
    <recommendedName>
        <fullName evidence="8">Ubiquitin carboxyl-terminal hydrolase</fullName>
        <ecNumber evidence="8">3.4.19.12</ecNumber>
    </recommendedName>
</protein>
<feature type="compositionally biased region" description="Low complexity" evidence="9">
    <location>
        <begin position="515"/>
        <end position="527"/>
    </location>
</feature>
<evidence type="ECO:0000256" key="5">
    <source>
        <dbReference type="ARBA" id="ARBA00022801"/>
    </source>
</evidence>
<evidence type="ECO:0000256" key="9">
    <source>
        <dbReference type="SAM" id="MobiDB-lite"/>
    </source>
</evidence>